<organism evidence="5 6">
    <name type="scientific">Eptatretus burgeri</name>
    <name type="common">Inshore hagfish</name>
    <dbReference type="NCBI Taxonomy" id="7764"/>
    <lineage>
        <taxon>Eukaryota</taxon>
        <taxon>Metazoa</taxon>
        <taxon>Chordata</taxon>
        <taxon>Craniata</taxon>
        <taxon>Vertebrata</taxon>
        <taxon>Cyclostomata</taxon>
        <taxon>Myxini</taxon>
        <taxon>Myxiniformes</taxon>
        <taxon>Myxinidae</taxon>
        <taxon>Eptatretinae</taxon>
        <taxon>Eptatretus</taxon>
    </lineage>
</organism>
<evidence type="ECO:0000256" key="2">
    <source>
        <dbReference type="ARBA" id="ARBA00022737"/>
    </source>
</evidence>
<reference evidence="5" key="1">
    <citation type="submission" date="2025-08" db="UniProtKB">
        <authorList>
            <consortium name="Ensembl"/>
        </authorList>
    </citation>
    <scope>IDENTIFICATION</scope>
</reference>
<keyword evidence="6" id="KW-1185">Reference proteome</keyword>
<dbReference type="Pfam" id="PF24782">
    <property type="entry name" value="WD40_MABP1-WDR62_2nd"/>
    <property type="match status" value="1"/>
</dbReference>
<dbReference type="SUPFAM" id="SSF50998">
    <property type="entry name" value="Quinoprotein alcohol dehydrogenase-like"/>
    <property type="match status" value="1"/>
</dbReference>
<sequence>MAAEGTAITTKIRRLLQSPSLSLKKSKPIPLTERVTLEKVLGLTVSSSSALACEPKSALVAYPAGCVVVLLSPKKRKQTHILNASRKTITAVAFSPCGKYLVTGESGHMPAVRVWDVAERNQVYEFQGHKYGVSCVVFSPNMKYIVSVGHHHDMIVNVWDWKRRVLAATNKVSSKVVAVSFSADSGTFVTVGNRHVKFWYIDASKTSKVNWTVPLNGRSGLLGEQQNNLFCAVACGRGKKAESAFCITRSGLLCEFNGRRLLENWVELGAASACCLSVSEELIFCGCADGTVRIYNPENLRLIVTIPKPHHLGLDVVEGIDPSHVPQKRSEERFPDTVALTFDPTNRWLSCVYSDHSLYVWDVRDVRKVGKVYSALYHSSCVWGVEMYPAVECPGKGCLSAGTFVTCSSDNTVRLWNPYLESNPSSANIHRNIYSADLLKVIYVDGNLQFLQDVDPNPTGGTDKTDSTFSETKTGIRTLRVSPDGQHLAAGDRVGNVRIYDLELFAELVKIEAHDTEVMCLEYSKPETGMRLLATASRDRLIHVLNMEKGYSLEQTLDEHSSAVTAVRIAGVGDQAQLVSCGMDKSIYFRNVEKEGGGLQFARKHHVVGKTTLYDMDVNVSQKYAVIGCQDRNIRIFNLGSGKQRKCFKGSQGEDGSLIKVQIDPSGLFVATSCSDKNLCIYDLYTGECMATMFGHSEIVTGMKFSNDCKYFISVSADRYAVLSCHNFFTYDR</sequence>
<dbReference type="SMART" id="SM00320">
    <property type="entry name" value="WD40"/>
    <property type="match status" value="12"/>
</dbReference>
<feature type="domain" description="MABP1/WDR62 second WD40" evidence="4">
    <location>
        <begin position="382"/>
        <end position="718"/>
    </location>
</feature>
<dbReference type="InterPro" id="IPR056162">
    <property type="entry name" value="WD40_MABP1-WDR62_2nd"/>
</dbReference>
<dbReference type="Gene3D" id="2.130.10.10">
    <property type="entry name" value="YVTN repeat-like/Quinoprotein amine dehydrogenase"/>
    <property type="match status" value="4"/>
</dbReference>
<dbReference type="InterPro" id="IPR015943">
    <property type="entry name" value="WD40/YVTN_repeat-like_dom_sf"/>
</dbReference>
<keyword evidence="1" id="KW-0853">WD repeat</keyword>
<dbReference type="GO" id="GO:0043124">
    <property type="term" value="P:negative regulation of canonical NF-kappaB signal transduction"/>
    <property type="evidence" value="ECO:0007669"/>
    <property type="project" value="TreeGrafter"/>
</dbReference>
<dbReference type="InterPro" id="IPR001680">
    <property type="entry name" value="WD40_rpt"/>
</dbReference>
<feature type="domain" description="MABP1/WDR62 first WD40" evidence="3">
    <location>
        <begin position="49"/>
        <end position="376"/>
    </location>
</feature>
<dbReference type="FunFam" id="2.130.10.10:FF:000046">
    <property type="entry name" value="WD repeat-containing protein 62 isoform 1"/>
    <property type="match status" value="1"/>
</dbReference>
<dbReference type="GO" id="GO:0046330">
    <property type="term" value="P:positive regulation of JNK cascade"/>
    <property type="evidence" value="ECO:0007669"/>
    <property type="project" value="TreeGrafter"/>
</dbReference>
<protein>
    <submittedName>
        <fullName evidence="5">Mitogen-activated protein kinase binding protein 1</fullName>
    </submittedName>
</protein>
<dbReference type="Ensembl" id="ENSEBUT00000028359.1">
    <property type="protein sequence ID" value="ENSEBUP00000027783.1"/>
    <property type="gene ID" value="ENSEBUG00000016985.1"/>
</dbReference>
<dbReference type="InterPro" id="IPR056161">
    <property type="entry name" value="WD40_MABP1-WDR62_1st"/>
</dbReference>
<dbReference type="SUPFAM" id="SSF50978">
    <property type="entry name" value="WD40 repeat-like"/>
    <property type="match status" value="1"/>
</dbReference>
<dbReference type="InterPro" id="IPR011047">
    <property type="entry name" value="Quinoprotein_ADH-like_sf"/>
</dbReference>
<evidence type="ECO:0000313" key="5">
    <source>
        <dbReference type="Ensembl" id="ENSEBUP00000027783.1"/>
    </source>
</evidence>
<dbReference type="Pfam" id="PF24780">
    <property type="entry name" value="WD40_MABP1-WDR62_1st"/>
    <property type="match status" value="1"/>
</dbReference>
<dbReference type="PANTHER" id="PTHR44813">
    <property type="entry name" value="MITOGEN-ACTIVATED PROTEIN KINASE-BINDING PROTEIN 1"/>
    <property type="match status" value="1"/>
</dbReference>
<dbReference type="GO" id="GO:0005737">
    <property type="term" value="C:cytoplasm"/>
    <property type="evidence" value="ECO:0007669"/>
    <property type="project" value="TreeGrafter"/>
</dbReference>
<dbReference type="AlphaFoldDB" id="A0A8C4RAT3"/>
<dbReference type="InterPro" id="IPR036322">
    <property type="entry name" value="WD40_repeat_dom_sf"/>
</dbReference>
<proteinExistence type="predicted"/>
<reference evidence="5" key="2">
    <citation type="submission" date="2025-09" db="UniProtKB">
        <authorList>
            <consortium name="Ensembl"/>
        </authorList>
    </citation>
    <scope>IDENTIFICATION</scope>
</reference>
<accession>A0A8C4RAT3</accession>
<evidence type="ECO:0000259" key="3">
    <source>
        <dbReference type="Pfam" id="PF24780"/>
    </source>
</evidence>
<evidence type="ECO:0000313" key="6">
    <source>
        <dbReference type="Proteomes" id="UP000694388"/>
    </source>
</evidence>
<dbReference type="InterPro" id="IPR055292">
    <property type="entry name" value="MABP1"/>
</dbReference>
<evidence type="ECO:0000259" key="4">
    <source>
        <dbReference type="Pfam" id="PF24782"/>
    </source>
</evidence>
<dbReference type="Proteomes" id="UP000694388">
    <property type="component" value="Unplaced"/>
</dbReference>
<evidence type="ECO:0000256" key="1">
    <source>
        <dbReference type="ARBA" id="ARBA00022574"/>
    </source>
</evidence>
<keyword evidence="2" id="KW-0677">Repeat</keyword>
<dbReference type="GeneTree" id="ENSGT00940000164564"/>
<dbReference type="PANTHER" id="PTHR44813:SF1">
    <property type="entry name" value="MITOGEN-ACTIVATED PROTEIN KINASE-BINDING PROTEIN 1"/>
    <property type="match status" value="1"/>
</dbReference>
<name>A0A8C4RAT3_EPTBU</name>